<reference evidence="2 3" key="1">
    <citation type="submission" date="2019-09" db="EMBL/GenBank/DDBJ databases">
        <title>Complete genome sequence of Arachidicoccus sp. B3-10 isolated from apple orchard soil.</title>
        <authorList>
            <person name="Kim H.S."/>
            <person name="Han K.-I."/>
            <person name="Suh M.K."/>
            <person name="Lee K.C."/>
            <person name="Eom M.K."/>
            <person name="Kim J.-S."/>
            <person name="Kang S.W."/>
            <person name="Sin Y."/>
            <person name="Lee J.-S."/>
        </authorList>
    </citation>
    <scope>NUCLEOTIDE SEQUENCE [LARGE SCALE GENOMIC DNA]</scope>
    <source>
        <strain evidence="2 3">B3-10</strain>
    </source>
</reference>
<sequence>MLYPSIISIVILTIIVLIISKRKIHLHQDKLWNLVNSSYEEFPKRPSNLTKEKIENIYIDRYKNILDTKTVTNIDPVTLIPKTKISKIGDLESNSLPLYTTIHSDEEHFLTTLHLSFHSEGDTYFMDLLSLNKDFPLDNNNTFSMLFVNNQQWNFTFEKTEHNDFAKSIPISEEQLQFLSKTKVDKWMLCRTADHYYAVGGLNFEIRKYIYKPELQFTIQTMAKTILEHTKTPVA</sequence>
<evidence type="ECO:0000256" key="1">
    <source>
        <dbReference type="SAM" id="Phobius"/>
    </source>
</evidence>
<dbReference type="KEGG" id="arac:E0W69_011660"/>
<feature type="transmembrane region" description="Helical" evidence="1">
    <location>
        <begin position="6"/>
        <end position="24"/>
    </location>
</feature>
<name>A0A5P2GCI6_9BACT</name>
<keyword evidence="3" id="KW-1185">Reference proteome</keyword>
<gene>
    <name evidence="2" type="ORF">E0W69_011660</name>
</gene>
<keyword evidence="1" id="KW-0812">Transmembrane</keyword>
<accession>A0A5P2GCI6</accession>
<keyword evidence="1" id="KW-0472">Membrane</keyword>
<protein>
    <submittedName>
        <fullName evidence="2">Uncharacterized protein</fullName>
    </submittedName>
</protein>
<dbReference type="Proteomes" id="UP000292424">
    <property type="component" value="Chromosome"/>
</dbReference>
<keyword evidence="1" id="KW-1133">Transmembrane helix</keyword>
<dbReference type="EMBL" id="CP044016">
    <property type="protein sequence ID" value="QES89291.1"/>
    <property type="molecule type" value="Genomic_DNA"/>
</dbReference>
<proteinExistence type="predicted"/>
<organism evidence="2 3">
    <name type="scientific">Rhizosphaericola mali</name>
    <dbReference type="NCBI Taxonomy" id="2545455"/>
    <lineage>
        <taxon>Bacteria</taxon>
        <taxon>Pseudomonadati</taxon>
        <taxon>Bacteroidota</taxon>
        <taxon>Chitinophagia</taxon>
        <taxon>Chitinophagales</taxon>
        <taxon>Chitinophagaceae</taxon>
        <taxon>Rhizosphaericola</taxon>
    </lineage>
</organism>
<evidence type="ECO:0000313" key="3">
    <source>
        <dbReference type="Proteomes" id="UP000292424"/>
    </source>
</evidence>
<evidence type="ECO:0000313" key="2">
    <source>
        <dbReference type="EMBL" id="QES89291.1"/>
    </source>
</evidence>
<dbReference type="AlphaFoldDB" id="A0A5P2GCI6"/>
<dbReference type="RefSeq" id="WP_131330237.1">
    <property type="nucleotide sequence ID" value="NZ_CP044016.1"/>
</dbReference>